<name>A0A8S5VDJ3_9CAUD</name>
<dbReference type="CDD" id="cd00838">
    <property type="entry name" value="MPP_superfamily"/>
    <property type="match status" value="1"/>
</dbReference>
<dbReference type="Gene3D" id="3.60.21.10">
    <property type="match status" value="1"/>
</dbReference>
<dbReference type="EMBL" id="BK016245">
    <property type="protein sequence ID" value="DAG04695.1"/>
    <property type="molecule type" value="Genomic_DNA"/>
</dbReference>
<feature type="domain" description="Calcineurin-like phosphoesterase" evidence="1">
    <location>
        <begin position="1"/>
        <end position="169"/>
    </location>
</feature>
<evidence type="ECO:0000313" key="2">
    <source>
        <dbReference type="EMBL" id="DAG04695.1"/>
    </source>
</evidence>
<sequence length="254" mass="29886">MAVYITGDIHGDFNRLLKLNKFCIRHNLGKNDWIICLGDVGLNYYGKDNINEWRVKTIAADIPANLFCIHGNHERRPSRKDGYKTKEISGDICGKVWYDPHYPNQYFAIDGEVYQILADREILNCLVCGGAYSVDKYYRLERGWNWWPDEQPNEKTKKKIWNITHDPQIDDIDVMLTHTCPFRFIPTELFIGGIDQSTVDQSTEIFFDNIYECYPNDCKPFWYFGHFHGNKYTDDYVMLFDDIIKFGDKVKSDE</sequence>
<dbReference type="GO" id="GO:0016787">
    <property type="term" value="F:hydrolase activity"/>
    <property type="evidence" value="ECO:0007669"/>
    <property type="project" value="InterPro"/>
</dbReference>
<reference evidence="2" key="1">
    <citation type="journal article" date="2021" name="Proc. Natl. Acad. Sci. U.S.A.">
        <title>A Catalog of Tens of Thousands of Viruses from Human Metagenomes Reveals Hidden Associations with Chronic Diseases.</title>
        <authorList>
            <person name="Tisza M.J."/>
            <person name="Buck C.B."/>
        </authorList>
    </citation>
    <scope>NUCLEOTIDE SEQUENCE</scope>
    <source>
        <strain evidence="2">CtGa111</strain>
    </source>
</reference>
<proteinExistence type="predicted"/>
<dbReference type="Pfam" id="PF00149">
    <property type="entry name" value="Metallophos"/>
    <property type="match status" value="1"/>
</dbReference>
<organism evidence="2">
    <name type="scientific">Siphoviridae sp. ctGa111</name>
    <dbReference type="NCBI Taxonomy" id="2825413"/>
    <lineage>
        <taxon>Viruses</taxon>
        <taxon>Duplodnaviria</taxon>
        <taxon>Heunggongvirae</taxon>
        <taxon>Uroviricota</taxon>
        <taxon>Caudoviricetes</taxon>
    </lineage>
</organism>
<protein>
    <submittedName>
        <fullName evidence="2">Metallophosphatase domain protein</fullName>
    </submittedName>
</protein>
<evidence type="ECO:0000259" key="1">
    <source>
        <dbReference type="Pfam" id="PF00149"/>
    </source>
</evidence>
<dbReference type="SUPFAM" id="SSF56300">
    <property type="entry name" value="Metallo-dependent phosphatases"/>
    <property type="match status" value="1"/>
</dbReference>
<accession>A0A8S5VDJ3</accession>
<dbReference type="InterPro" id="IPR004843">
    <property type="entry name" value="Calcineurin-like_PHP"/>
</dbReference>
<dbReference type="InterPro" id="IPR029052">
    <property type="entry name" value="Metallo-depent_PP-like"/>
</dbReference>